<name>A0A1R2BIQ6_9CILI</name>
<dbReference type="Proteomes" id="UP000187209">
    <property type="component" value="Unassembled WGS sequence"/>
</dbReference>
<gene>
    <name evidence="2" type="ORF">SteCoe_23918</name>
</gene>
<protein>
    <submittedName>
        <fullName evidence="2">Uncharacterized protein</fullName>
    </submittedName>
</protein>
<keyword evidence="3" id="KW-1185">Reference proteome</keyword>
<comment type="caution">
    <text evidence="2">The sequence shown here is derived from an EMBL/GenBank/DDBJ whole genome shotgun (WGS) entry which is preliminary data.</text>
</comment>
<dbReference type="AlphaFoldDB" id="A0A1R2BIQ6"/>
<sequence>MQSSKSQPPHTISIPSSINITSHTHSKNSIQDYDFSISTIHEDLCTTPTKFSNKSTEKPIPDCEAYILTPIPKESIFYEQCDTSFMTKSFIVEIEAGIMVTECKGAIKKLNARLDENFERINRESMENFRLKQAVNELQDKIDEKKQFEMNCTKASCGCFII</sequence>
<keyword evidence="1" id="KW-0175">Coiled coil</keyword>
<organism evidence="2 3">
    <name type="scientific">Stentor coeruleus</name>
    <dbReference type="NCBI Taxonomy" id="5963"/>
    <lineage>
        <taxon>Eukaryota</taxon>
        <taxon>Sar</taxon>
        <taxon>Alveolata</taxon>
        <taxon>Ciliophora</taxon>
        <taxon>Postciliodesmatophora</taxon>
        <taxon>Heterotrichea</taxon>
        <taxon>Heterotrichida</taxon>
        <taxon>Stentoridae</taxon>
        <taxon>Stentor</taxon>
    </lineage>
</organism>
<evidence type="ECO:0000313" key="3">
    <source>
        <dbReference type="Proteomes" id="UP000187209"/>
    </source>
</evidence>
<evidence type="ECO:0000256" key="1">
    <source>
        <dbReference type="SAM" id="Coils"/>
    </source>
</evidence>
<proteinExistence type="predicted"/>
<reference evidence="2 3" key="1">
    <citation type="submission" date="2016-11" db="EMBL/GenBank/DDBJ databases">
        <title>The macronuclear genome of Stentor coeruleus: a giant cell with tiny introns.</title>
        <authorList>
            <person name="Slabodnick M."/>
            <person name="Ruby J.G."/>
            <person name="Reiff S.B."/>
            <person name="Swart E.C."/>
            <person name="Gosai S."/>
            <person name="Prabakaran S."/>
            <person name="Witkowska E."/>
            <person name="Larue G.E."/>
            <person name="Fisher S."/>
            <person name="Freeman R.M."/>
            <person name="Gunawardena J."/>
            <person name="Chu W."/>
            <person name="Stover N.A."/>
            <person name="Gregory B.D."/>
            <person name="Nowacki M."/>
            <person name="Derisi J."/>
            <person name="Roy S.W."/>
            <person name="Marshall W.F."/>
            <person name="Sood P."/>
        </authorList>
    </citation>
    <scope>NUCLEOTIDE SEQUENCE [LARGE SCALE GENOMIC DNA]</scope>
    <source>
        <strain evidence="2">WM001</strain>
    </source>
</reference>
<accession>A0A1R2BIQ6</accession>
<dbReference type="EMBL" id="MPUH01000618">
    <property type="protein sequence ID" value="OMJ76667.1"/>
    <property type="molecule type" value="Genomic_DNA"/>
</dbReference>
<evidence type="ECO:0000313" key="2">
    <source>
        <dbReference type="EMBL" id="OMJ76667.1"/>
    </source>
</evidence>
<feature type="coiled-coil region" evidence="1">
    <location>
        <begin position="121"/>
        <end position="151"/>
    </location>
</feature>